<feature type="domain" description="Phasin" evidence="1">
    <location>
        <begin position="43"/>
        <end position="131"/>
    </location>
</feature>
<name>A0A1B1UEE4_9BRAD</name>
<accession>A0A1B1UEE4</accession>
<reference evidence="2 3" key="1">
    <citation type="submission" date="2016-07" db="EMBL/GenBank/DDBJ databases">
        <title>Complete genome sequence of Bradyrhizobium icense LMTR 13T, a potential inoculant strain isolated from lima bean (Phaseolus lunatus) in Peru.</title>
        <authorList>
            <person name="Ormeno-Orrillo E."/>
            <person name="Duran D."/>
            <person name="Rogel M.A."/>
            <person name="Rey L."/>
            <person name="Imperial J."/>
            <person name="Ruiz-Argueso T."/>
            <person name="Martinez-Romero E."/>
        </authorList>
    </citation>
    <scope>NUCLEOTIDE SEQUENCE [LARGE SCALE GENOMIC DNA]</scope>
    <source>
        <strain evidence="2 3">LMTR 13</strain>
    </source>
</reference>
<gene>
    <name evidence="2" type="ORF">LMTR13_13885</name>
</gene>
<evidence type="ECO:0000259" key="1">
    <source>
        <dbReference type="Pfam" id="PF09361"/>
    </source>
</evidence>
<dbReference type="EMBL" id="CP016428">
    <property type="protein sequence ID" value="ANW01105.1"/>
    <property type="molecule type" value="Genomic_DNA"/>
</dbReference>
<evidence type="ECO:0000313" key="3">
    <source>
        <dbReference type="Proteomes" id="UP000092839"/>
    </source>
</evidence>
<dbReference type="Proteomes" id="UP000092839">
    <property type="component" value="Chromosome"/>
</dbReference>
<dbReference type="InterPro" id="IPR018968">
    <property type="entry name" value="Phasin"/>
</dbReference>
<sequence>MKEREMSDGKSKVNDTDWGFAGFDFAKLIESCQISGVDMTSLIDVEKKNIDALNEVNRSAYDSWQNLMARQTEVFQEMMKAIAAEASNETVAGRRTEIARQGFEKALANMRQLAETATEQQKQTIEILRRRFEDGMAAMRTRDGSV</sequence>
<dbReference type="NCBIfam" id="TIGR01841">
    <property type="entry name" value="phasin"/>
    <property type="match status" value="1"/>
</dbReference>
<evidence type="ECO:0000313" key="2">
    <source>
        <dbReference type="EMBL" id="ANW01105.1"/>
    </source>
</evidence>
<proteinExistence type="predicted"/>
<dbReference type="KEGG" id="bic:LMTR13_13885"/>
<dbReference type="STRING" id="1274631.LMTR13_13885"/>
<dbReference type="AlphaFoldDB" id="A0A1B1UEE4"/>
<organism evidence="2 3">
    <name type="scientific">Bradyrhizobium icense</name>
    <dbReference type="NCBI Taxonomy" id="1274631"/>
    <lineage>
        <taxon>Bacteria</taxon>
        <taxon>Pseudomonadati</taxon>
        <taxon>Pseudomonadota</taxon>
        <taxon>Alphaproteobacteria</taxon>
        <taxon>Hyphomicrobiales</taxon>
        <taxon>Nitrobacteraceae</taxon>
        <taxon>Bradyrhizobium</taxon>
    </lineage>
</organism>
<dbReference type="OrthoDB" id="9812006at2"/>
<keyword evidence="3" id="KW-1185">Reference proteome</keyword>
<dbReference type="InterPro" id="IPR010127">
    <property type="entry name" value="Phasin_subfam-1"/>
</dbReference>
<protein>
    <recommendedName>
        <fullName evidence="1">Phasin domain-containing protein</fullName>
    </recommendedName>
</protein>
<dbReference type="Pfam" id="PF09361">
    <property type="entry name" value="Phasin_2"/>
    <property type="match status" value="1"/>
</dbReference>